<dbReference type="PANTHER" id="PTHR46580">
    <property type="entry name" value="SENSOR KINASE-RELATED"/>
    <property type="match status" value="1"/>
</dbReference>
<dbReference type="SUPFAM" id="SSF69318">
    <property type="entry name" value="Integrin alpha N-terminal domain"/>
    <property type="match status" value="1"/>
</dbReference>
<dbReference type="AlphaFoldDB" id="A0A538UBR5"/>
<dbReference type="PANTHER" id="PTHR46580:SF2">
    <property type="entry name" value="MAM DOMAIN-CONTAINING PROTEIN"/>
    <property type="match status" value="1"/>
</dbReference>
<reference evidence="2 3" key="1">
    <citation type="journal article" date="2019" name="Nat. Microbiol.">
        <title>Mediterranean grassland soil C-N compound turnover is dependent on rainfall and depth, and is mediated by genomically divergent microorganisms.</title>
        <authorList>
            <person name="Diamond S."/>
            <person name="Andeer P.F."/>
            <person name="Li Z."/>
            <person name="Crits-Christoph A."/>
            <person name="Burstein D."/>
            <person name="Anantharaman K."/>
            <person name="Lane K.R."/>
            <person name="Thomas B.C."/>
            <person name="Pan C."/>
            <person name="Northen T.R."/>
            <person name="Banfield J.F."/>
        </authorList>
    </citation>
    <scope>NUCLEOTIDE SEQUENCE [LARGE SCALE GENOMIC DNA]</scope>
    <source>
        <strain evidence="2">WS_11</strain>
    </source>
</reference>
<dbReference type="Gene3D" id="2.30.30.100">
    <property type="match status" value="1"/>
</dbReference>
<organism evidence="2 3">
    <name type="scientific">Eiseniibacteriota bacterium</name>
    <dbReference type="NCBI Taxonomy" id="2212470"/>
    <lineage>
        <taxon>Bacteria</taxon>
        <taxon>Candidatus Eiseniibacteriota</taxon>
    </lineage>
</organism>
<protein>
    <submittedName>
        <fullName evidence="2">VCBS repeat-containing protein</fullName>
    </submittedName>
</protein>
<accession>A0A538UBR5</accession>
<dbReference type="Proteomes" id="UP000319771">
    <property type="component" value="Unassembled WGS sequence"/>
</dbReference>
<gene>
    <name evidence="2" type="ORF">E6K81_05080</name>
</gene>
<proteinExistence type="predicted"/>
<sequence>MEYASRRRLHMDLRVASPSIRRVLIRRMAMTASFAVLTVAATATETRAAYPLFAARFLSFDTGYAPYAMAIADLNADGSPDLAVTDFRVNTVQVLLGMGDGTFAVKAYFATGLQPLSVAIGDLNADGKPDLVTANDL</sequence>
<name>A0A538UBR5_UNCEI</name>
<dbReference type="InterPro" id="IPR028994">
    <property type="entry name" value="Integrin_alpha_N"/>
</dbReference>
<dbReference type="Pfam" id="PF13517">
    <property type="entry name" value="FG-GAP_3"/>
    <property type="match status" value="1"/>
</dbReference>
<keyword evidence="1" id="KW-0732">Signal</keyword>
<comment type="caution">
    <text evidence="2">The sequence shown here is derived from an EMBL/GenBank/DDBJ whole genome shotgun (WGS) entry which is preliminary data.</text>
</comment>
<dbReference type="InterPro" id="IPR013517">
    <property type="entry name" value="FG-GAP"/>
</dbReference>
<dbReference type="EMBL" id="VBPB01000075">
    <property type="protein sequence ID" value="TMQ73287.1"/>
    <property type="molecule type" value="Genomic_DNA"/>
</dbReference>
<evidence type="ECO:0000256" key="1">
    <source>
        <dbReference type="ARBA" id="ARBA00022729"/>
    </source>
</evidence>
<feature type="non-terminal residue" evidence="2">
    <location>
        <position position="137"/>
    </location>
</feature>
<evidence type="ECO:0000313" key="2">
    <source>
        <dbReference type="EMBL" id="TMQ73287.1"/>
    </source>
</evidence>
<evidence type="ECO:0000313" key="3">
    <source>
        <dbReference type="Proteomes" id="UP000319771"/>
    </source>
</evidence>